<evidence type="ECO:0000313" key="1">
    <source>
        <dbReference type="EMBL" id="KKT69877.1"/>
    </source>
</evidence>
<organism evidence="1 2">
    <name type="scientific">Candidatus Uhrbacteria bacterium GW2011_GWF2_44_350</name>
    <dbReference type="NCBI Taxonomy" id="1619000"/>
    <lineage>
        <taxon>Bacteria</taxon>
        <taxon>Candidatus Uhriibacteriota</taxon>
    </lineage>
</organism>
<protein>
    <submittedName>
        <fullName evidence="1">Uncharacterized protein</fullName>
    </submittedName>
</protein>
<dbReference type="EMBL" id="LCJB01000043">
    <property type="protein sequence ID" value="KKT69877.1"/>
    <property type="molecule type" value="Genomic_DNA"/>
</dbReference>
<comment type="caution">
    <text evidence="1">The sequence shown here is derived from an EMBL/GenBank/DDBJ whole genome shotgun (WGS) entry which is preliminary data.</text>
</comment>
<reference evidence="1 2" key="1">
    <citation type="journal article" date="2015" name="Nature">
        <title>rRNA introns, odd ribosomes, and small enigmatic genomes across a large radiation of phyla.</title>
        <authorList>
            <person name="Brown C.T."/>
            <person name="Hug L.A."/>
            <person name="Thomas B.C."/>
            <person name="Sharon I."/>
            <person name="Castelle C.J."/>
            <person name="Singh A."/>
            <person name="Wilkins M.J."/>
            <person name="Williams K.H."/>
            <person name="Banfield J.F."/>
        </authorList>
    </citation>
    <scope>NUCLEOTIDE SEQUENCE [LARGE SCALE GENOMIC DNA]</scope>
</reference>
<gene>
    <name evidence="1" type="ORF">UW63_C0043G0022</name>
</gene>
<dbReference type="Proteomes" id="UP000034154">
    <property type="component" value="Unassembled WGS sequence"/>
</dbReference>
<sequence>MSRFYTLSGELIVDKEEYLRELRIRFNSRLDNLHIPEIEARSDATLRHISDKIFELSMPQIVPFRKSRR</sequence>
<dbReference type="AlphaFoldDB" id="A0A0G1LMA8"/>
<evidence type="ECO:0000313" key="2">
    <source>
        <dbReference type="Proteomes" id="UP000034154"/>
    </source>
</evidence>
<proteinExistence type="predicted"/>
<accession>A0A0G1LMA8</accession>
<name>A0A0G1LMA8_9BACT</name>